<keyword evidence="1" id="KW-0378">Hydrolase</keyword>
<protein>
    <submittedName>
        <fullName evidence="1">Beta-xylosidase</fullName>
        <ecNumber evidence="1">3.2.1.37</ecNumber>
    </submittedName>
</protein>
<dbReference type="Proteomes" id="UP000278756">
    <property type="component" value="Chromosome 1"/>
</dbReference>
<evidence type="ECO:0000313" key="2">
    <source>
        <dbReference type="Proteomes" id="UP000278756"/>
    </source>
</evidence>
<accession>A0A3G9GAQ4</accession>
<dbReference type="AlphaFoldDB" id="A0A3G9GAQ4"/>
<reference evidence="2" key="1">
    <citation type="journal article" date="2017" name="Biotechnol. Biofuels">
        <title>Evaluation of environmental bacterial communities as a factor affecting the growth of duckweed Lemna minor.</title>
        <authorList>
            <person name="Ishizawa H."/>
            <person name="Kuroda M."/>
            <person name="Morikawa M."/>
            <person name="Ike M."/>
        </authorList>
    </citation>
    <scope>NUCLEOTIDE SEQUENCE [LARGE SCALE GENOMIC DNA]</scope>
    <source>
        <strain evidence="2">M6</strain>
    </source>
</reference>
<keyword evidence="1" id="KW-0326">Glycosidase</keyword>
<organism evidence="1 2">
    <name type="scientific">Asticcacaulis excentricus</name>
    <dbReference type="NCBI Taxonomy" id="78587"/>
    <lineage>
        <taxon>Bacteria</taxon>
        <taxon>Pseudomonadati</taxon>
        <taxon>Pseudomonadota</taxon>
        <taxon>Alphaproteobacteria</taxon>
        <taxon>Caulobacterales</taxon>
        <taxon>Caulobacteraceae</taxon>
        <taxon>Asticcacaulis</taxon>
    </lineage>
</organism>
<proteinExistence type="predicted"/>
<dbReference type="GO" id="GO:0009044">
    <property type="term" value="F:xylan 1,4-beta-xylosidase activity"/>
    <property type="evidence" value="ECO:0007669"/>
    <property type="project" value="UniProtKB-EC"/>
</dbReference>
<dbReference type="EMBL" id="AP018827">
    <property type="protein sequence ID" value="BBF81538.1"/>
    <property type="molecule type" value="Genomic_DNA"/>
</dbReference>
<gene>
    <name evidence="1" type="ORF">EM6_2139</name>
</gene>
<dbReference type="RefSeq" id="WP_172961201.1">
    <property type="nucleotide sequence ID" value="NZ_AP018827.1"/>
</dbReference>
<reference evidence="2" key="2">
    <citation type="journal article" date="2017" name="Plant Physiol. Biochem.">
        <title>Differential oxidative and antioxidative response of duckweed Lemna minor toward plant growth promoting/inhibiting bacteria.</title>
        <authorList>
            <person name="Ishizawa H."/>
            <person name="Kuroda M."/>
            <person name="Morikawa M."/>
            <person name="Ike M."/>
        </authorList>
    </citation>
    <scope>NUCLEOTIDE SEQUENCE [LARGE SCALE GENOMIC DNA]</scope>
    <source>
        <strain evidence="2">M6</strain>
    </source>
</reference>
<name>A0A3G9GAQ4_9CAUL</name>
<dbReference type="EC" id="3.2.1.37" evidence="1"/>
<sequence>MLRKQFMLMSLCTHRYLGLDVRTGEPYAADWPGADPDRKDGTVLVWEEVK</sequence>
<evidence type="ECO:0000313" key="1">
    <source>
        <dbReference type="EMBL" id="BBF81538.1"/>
    </source>
</evidence>